<dbReference type="EMBL" id="MU273485">
    <property type="protein sequence ID" value="KAI0035375.1"/>
    <property type="molecule type" value="Genomic_DNA"/>
</dbReference>
<reference evidence="1" key="2">
    <citation type="journal article" date="2022" name="New Phytol.">
        <title>Evolutionary transition to the ectomycorrhizal habit in the genomes of a hyperdiverse lineage of mushroom-forming fungi.</title>
        <authorList>
            <person name="Looney B."/>
            <person name="Miyauchi S."/>
            <person name="Morin E."/>
            <person name="Drula E."/>
            <person name="Courty P.E."/>
            <person name="Kohler A."/>
            <person name="Kuo A."/>
            <person name="LaButti K."/>
            <person name="Pangilinan J."/>
            <person name="Lipzen A."/>
            <person name="Riley R."/>
            <person name="Andreopoulos W."/>
            <person name="He G."/>
            <person name="Johnson J."/>
            <person name="Nolan M."/>
            <person name="Tritt A."/>
            <person name="Barry K.W."/>
            <person name="Grigoriev I.V."/>
            <person name="Nagy L.G."/>
            <person name="Hibbett D."/>
            <person name="Henrissat B."/>
            <person name="Matheny P.B."/>
            <person name="Labbe J."/>
            <person name="Martin F.M."/>
        </authorList>
    </citation>
    <scope>NUCLEOTIDE SEQUENCE</scope>
    <source>
        <strain evidence="1">EC-137</strain>
    </source>
</reference>
<gene>
    <name evidence="1" type="ORF">K488DRAFT_43367</name>
</gene>
<evidence type="ECO:0000313" key="2">
    <source>
        <dbReference type="Proteomes" id="UP000814128"/>
    </source>
</evidence>
<dbReference type="Proteomes" id="UP000814128">
    <property type="component" value="Unassembled WGS sequence"/>
</dbReference>
<reference evidence="1" key="1">
    <citation type="submission" date="2021-02" db="EMBL/GenBank/DDBJ databases">
        <authorList>
            <consortium name="DOE Joint Genome Institute"/>
            <person name="Ahrendt S."/>
            <person name="Looney B.P."/>
            <person name="Miyauchi S."/>
            <person name="Morin E."/>
            <person name="Drula E."/>
            <person name="Courty P.E."/>
            <person name="Chicoki N."/>
            <person name="Fauchery L."/>
            <person name="Kohler A."/>
            <person name="Kuo A."/>
            <person name="Labutti K."/>
            <person name="Pangilinan J."/>
            <person name="Lipzen A."/>
            <person name="Riley R."/>
            <person name="Andreopoulos W."/>
            <person name="He G."/>
            <person name="Johnson J."/>
            <person name="Barry K.W."/>
            <person name="Grigoriev I.V."/>
            <person name="Nagy L."/>
            <person name="Hibbett D."/>
            <person name="Henrissat B."/>
            <person name="Matheny P.B."/>
            <person name="Labbe J."/>
            <person name="Martin F."/>
        </authorList>
    </citation>
    <scope>NUCLEOTIDE SEQUENCE</scope>
    <source>
        <strain evidence="1">EC-137</strain>
    </source>
</reference>
<organism evidence="1 2">
    <name type="scientific">Vararia minispora EC-137</name>
    <dbReference type="NCBI Taxonomy" id="1314806"/>
    <lineage>
        <taxon>Eukaryota</taxon>
        <taxon>Fungi</taxon>
        <taxon>Dikarya</taxon>
        <taxon>Basidiomycota</taxon>
        <taxon>Agaricomycotina</taxon>
        <taxon>Agaricomycetes</taxon>
        <taxon>Russulales</taxon>
        <taxon>Lachnocladiaceae</taxon>
        <taxon>Vararia</taxon>
    </lineage>
</organism>
<sequence>MSNGVYDGEGRLREEYVQDCFHSYLKSSLAQAKAEKLLDVPMLSSAESDLMVTGPALCLYFAALRCTTSPPSVPLPRKEKRAPHIDLSESNCPRPFISFLQLWALAVPDIQSLEPEAQHDLARIICGLGPLSRSPNPWLYRVAADLRSVAIEISLRRSFQNRYAGDLQAAIDTGAATGISAKASFVPPPEYTLTPTETPHSTKSPPTEPLHPRPRINTTQNGNNHLRVPETPASASKLLSPTSPAIELIRETLYAALADVLSITPSLRAVLRTDPPRAYFGAVALAILSVACSAVTPDGAVRGVMGQPLTLEACPAALRPLMMELAAIGRAAGEIEEQDTEEAMRRAAAGEDVPAPRLERVRAMLERGAGHDVAERGGGCQSVEGRAVAFANRVNALALNMTRLPAFRERQEEVFKVLSGVE</sequence>
<comment type="caution">
    <text evidence="1">The sequence shown here is derived from an EMBL/GenBank/DDBJ whole genome shotgun (WGS) entry which is preliminary data.</text>
</comment>
<name>A0ACB8QUS7_9AGAM</name>
<keyword evidence="2" id="KW-1185">Reference proteome</keyword>
<protein>
    <submittedName>
        <fullName evidence="1">Uncharacterized protein</fullName>
    </submittedName>
</protein>
<accession>A0ACB8QUS7</accession>
<evidence type="ECO:0000313" key="1">
    <source>
        <dbReference type="EMBL" id="KAI0035375.1"/>
    </source>
</evidence>
<proteinExistence type="predicted"/>